<proteinExistence type="predicted"/>
<keyword evidence="1" id="KW-0645">Protease</keyword>
<sequence length="559" mass="61171">MSRKLVRIGVSCGVLFASAAVAMGAGPQEKKESDKKKEQKLVVTGTSVVEPAEPPSDSTTDGSVTVGGQAVAYRAVAGTLTVGSSDSQDAMMGLDGKLLPDTGEKAPDPEKPEEAPATARMFYVAYFKKDAPVGRPVTFLYNGGPGSATMWLHMGSFGPRRVVTTDAQHDEGAPYKIVNNEYSLLDVSDVVFIDAPGTGFSRIMGKDKEKAFWGVDQDAHAFDRFIRRFLTKYNRWNSPKYLFGESYGTPRSAVLSAALQNVDLNGIVLLSQILSFDNSIDGPKWNPGVDQAYALGLPTFAASAFYHHKLPTQPAALEPFLAEVEQYAIGDYMSALLQGAELPEARKQAVAEKLHQYTGLPVTYLMRANLRVTGAAFSKQLQLDDETTTGRLDTRYKGPDIDPLSADAEYDPQSNAISSAYTAALNQYMRTELKYGENQTYKPGAYGDPDFTWDLRHQAPGGPPANFQEGGTNVMPDLAYTMKSNPKMKVMLAGGYFDLATPYFEGKFEMHHLQIPQKLQANISYHYYQSGHMVYVNEDVLKQFHADVAAFIRGTEDGK</sequence>
<protein>
    <submittedName>
        <fullName evidence="1">Carboxypeptidase C (Cathepsin A)</fullName>
    </submittedName>
</protein>
<name>A0ACC5P140_9BACT</name>
<accession>A0ACC5P140</accession>
<evidence type="ECO:0000313" key="2">
    <source>
        <dbReference type="Proteomes" id="UP000569005"/>
    </source>
</evidence>
<keyword evidence="1" id="KW-0378">Hydrolase</keyword>
<reference evidence="1" key="1">
    <citation type="submission" date="2020-08" db="EMBL/GenBank/DDBJ databases">
        <title>Genomic Encyclopedia of Type Strains, Phase IV (KMG-V): Genome sequencing to study the core and pangenomes of soil and plant-associated prokaryotes.</title>
        <authorList>
            <person name="Whitman W."/>
        </authorList>
    </citation>
    <scope>NUCLEOTIDE SEQUENCE</scope>
    <source>
        <strain evidence="1">M8UP15</strain>
    </source>
</reference>
<dbReference type="Proteomes" id="UP000569005">
    <property type="component" value="Unassembled WGS sequence"/>
</dbReference>
<evidence type="ECO:0000313" key="1">
    <source>
        <dbReference type="EMBL" id="MBB5340583.1"/>
    </source>
</evidence>
<dbReference type="EMBL" id="JACHEA010000001">
    <property type="protein sequence ID" value="MBB5340583.1"/>
    <property type="molecule type" value="Genomic_DNA"/>
</dbReference>
<organism evidence="1 2">
    <name type="scientific">Tunturiibacter gelidiferens</name>
    <dbReference type="NCBI Taxonomy" id="3069689"/>
    <lineage>
        <taxon>Bacteria</taxon>
        <taxon>Pseudomonadati</taxon>
        <taxon>Acidobacteriota</taxon>
        <taxon>Terriglobia</taxon>
        <taxon>Terriglobales</taxon>
        <taxon>Acidobacteriaceae</taxon>
        <taxon>Tunturiibacter</taxon>
    </lineage>
</organism>
<keyword evidence="2" id="KW-1185">Reference proteome</keyword>
<gene>
    <name evidence="1" type="ORF">HDF13_002916</name>
</gene>
<comment type="caution">
    <text evidence="1">The sequence shown here is derived from an EMBL/GenBank/DDBJ whole genome shotgun (WGS) entry which is preliminary data.</text>
</comment>
<keyword evidence="1" id="KW-0121">Carboxypeptidase</keyword>